<dbReference type="SUPFAM" id="SSF69318">
    <property type="entry name" value="Integrin alpha N-terminal domain"/>
    <property type="match status" value="1"/>
</dbReference>
<keyword evidence="3" id="KW-1185">Reference proteome</keyword>
<keyword evidence="1" id="KW-0732">Signal</keyword>
<gene>
    <name evidence="2" type="ORF">NBRC116598_08780</name>
</gene>
<protein>
    <recommendedName>
        <fullName evidence="4">Repeat domain-containing protein</fullName>
    </recommendedName>
</protein>
<proteinExistence type="predicted"/>
<reference evidence="2 3" key="1">
    <citation type="submission" date="2024-04" db="EMBL/GenBank/DDBJ databases">
        <title>Draft genome sequence of Pseudophaeobacter arcticus NBRC 116598.</title>
        <authorList>
            <person name="Miyakawa T."/>
            <person name="Kusuya Y."/>
            <person name="Miura T."/>
        </authorList>
    </citation>
    <scope>NUCLEOTIDE SEQUENCE [LARGE SCALE GENOMIC DNA]</scope>
    <source>
        <strain evidence="2 3">SU-CL00105</strain>
    </source>
</reference>
<comment type="caution">
    <text evidence="2">The sequence shown here is derived from an EMBL/GenBank/DDBJ whole genome shotgun (WGS) entry which is preliminary data.</text>
</comment>
<dbReference type="InterPro" id="IPR028994">
    <property type="entry name" value="Integrin_alpha_N"/>
</dbReference>
<dbReference type="Proteomes" id="UP001441944">
    <property type="component" value="Unassembled WGS sequence"/>
</dbReference>
<sequence length="215" mass="23037">MQADFITPTTRYGHGVLGDAVEWSGLRISFAGPRQPPWAIEIELPADHVFEDLQPRLVDLNLDGRPDAAMVVETDMALGAALALYGVQGKIAETPHIGRANRWLAPVAAGDLDGDGRVELAYVDRPHLAKTLRIWRFEAGTLTPVAAQAGLTNHRIGDDFITSGLRTCADGPELILVDAGWNRLVAARLAAGKISRRDIGPFGAQSSLEAALACQ</sequence>
<dbReference type="InterPro" id="IPR013517">
    <property type="entry name" value="FG-GAP"/>
</dbReference>
<evidence type="ECO:0000313" key="2">
    <source>
        <dbReference type="EMBL" id="GAA6195434.1"/>
    </source>
</evidence>
<evidence type="ECO:0008006" key="4">
    <source>
        <dbReference type="Google" id="ProtNLM"/>
    </source>
</evidence>
<evidence type="ECO:0000313" key="3">
    <source>
        <dbReference type="Proteomes" id="UP001441944"/>
    </source>
</evidence>
<accession>A0ABQ0AHT5</accession>
<dbReference type="Pfam" id="PF13517">
    <property type="entry name" value="FG-GAP_3"/>
    <property type="match status" value="1"/>
</dbReference>
<dbReference type="EMBL" id="BAABWU010000002">
    <property type="protein sequence ID" value="GAA6195434.1"/>
    <property type="molecule type" value="Genomic_DNA"/>
</dbReference>
<organism evidence="2 3">
    <name type="scientific">Pseudophaeobacter arcticus</name>
    <dbReference type="NCBI Taxonomy" id="385492"/>
    <lineage>
        <taxon>Bacteria</taxon>
        <taxon>Pseudomonadati</taxon>
        <taxon>Pseudomonadota</taxon>
        <taxon>Alphaproteobacteria</taxon>
        <taxon>Rhodobacterales</taxon>
        <taxon>Paracoccaceae</taxon>
        <taxon>Pseudophaeobacter</taxon>
    </lineage>
</organism>
<name>A0ABQ0AHT5_9RHOB</name>
<evidence type="ECO:0000256" key="1">
    <source>
        <dbReference type="ARBA" id="ARBA00022729"/>
    </source>
</evidence>